<protein>
    <submittedName>
        <fullName evidence="8">Phosphate transporter family-domain-containing protein</fullName>
    </submittedName>
</protein>
<evidence type="ECO:0000256" key="7">
    <source>
        <dbReference type="SAM" id="Phobius"/>
    </source>
</evidence>
<dbReference type="Pfam" id="PF01384">
    <property type="entry name" value="PHO4"/>
    <property type="match status" value="1"/>
</dbReference>
<dbReference type="PANTHER" id="PTHR11101">
    <property type="entry name" value="PHOSPHATE TRANSPORTER"/>
    <property type="match status" value="1"/>
</dbReference>
<dbReference type="Proteomes" id="UP000815325">
    <property type="component" value="Unassembled WGS sequence"/>
</dbReference>
<name>A0ABQ7FYI8_DUNSA</name>
<comment type="subcellular location">
    <subcellularLocation>
        <location evidence="1">Membrane</location>
        <topology evidence="1">Multi-pass membrane protein</topology>
    </subcellularLocation>
</comment>
<reference evidence="8" key="1">
    <citation type="submission" date="2017-08" db="EMBL/GenBank/DDBJ databases">
        <authorList>
            <person name="Polle J.E."/>
            <person name="Barry K."/>
            <person name="Cushman J."/>
            <person name="Schmutz J."/>
            <person name="Tran D."/>
            <person name="Hathwaick L.T."/>
            <person name="Yim W.C."/>
            <person name="Jenkins J."/>
            <person name="Mckie-Krisberg Z.M."/>
            <person name="Prochnik S."/>
            <person name="Lindquist E."/>
            <person name="Dockter R.B."/>
            <person name="Adam C."/>
            <person name="Molina H."/>
            <person name="Bunkerborg J."/>
            <person name="Jin E."/>
            <person name="Buchheim M."/>
            <person name="Magnuson J."/>
        </authorList>
    </citation>
    <scope>NUCLEOTIDE SEQUENCE</scope>
    <source>
        <strain evidence="8">CCAP 19/18</strain>
    </source>
</reference>
<evidence type="ECO:0000313" key="8">
    <source>
        <dbReference type="EMBL" id="KAF5827411.1"/>
    </source>
</evidence>
<accession>A0ABQ7FYI8</accession>
<keyword evidence="2" id="KW-0813">Transport</keyword>
<proteinExistence type="predicted"/>
<keyword evidence="3" id="KW-0592">Phosphate transport</keyword>
<evidence type="ECO:0000256" key="1">
    <source>
        <dbReference type="ARBA" id="ARBA00004141"/>
    </source>
</evidence>
<feature type="transmembrane region" description="Helical" evidence="7">
    <location>
        <begin position="76"/>
        <end position="99"/>
    </location>
</feature>
<dbReference type="InterPro" id="IPR001204">
    <property type="entry name" value="Phos_transporter"/>
</dbReference>
<comment type="caution">
    <text evidence="8">The sequence shown here is derived from an EMBL/GenBank/DDBJ whole genome shotgun (WGS) entry which is preliminary data.</text>
</comment>
<keyword evidence="6 7" id="KW-0472">Membrane</keyword>
<evidence type="ECO:0000256" key="3">
    <source>
        <dbReference type="ARBA" id="ARBA00022592"/>
    </source>
</evidence>
<evidence type="ECO:0000256" key="4">
    <source>
        <dbReference type="ARBA" id="ARBA00022692"/>
    </source>
</evidence>
<organism evidence="8 9">
    <name type="scientific">Dunaliella salina</name>
    <name type="common">Green alga</name>
    <name type="synonym">Protococcus salinus</name>
    <dbReference type="NCBI Taxonomy" id="3046"/>
    <lineage>
        <taxon>Eukaryota</taxon>
        <taxon>Viridiplantae</taxon>
        <taxon>Chlorophyta</taxon>
        <taxon>core chlorophytes</taxon>
        <taxon>Chlorophyceae</taxon>
        <taxon>CS clade</taxon>
        <taxon>Chlamydomonadales</taxon>
        <taxon>Dunaliellaceae</taxon>
        <taxon>Dunaliella</taxon>
    </lineage>
</organism>
<evidence type="ECO:0000313" key="9">
    <source>
        <dbReference type="Proteomes" id="UP000815325"/>
    </source>
</evidence>
<evidence type="ECO:0000256" key="2">
    <source>
        <dbReference type="ARBA" id="ARBA00022448"/>
    </source>
</evidence>
<gene>
    <name evidence="8" type="ORF">DUNSADRAFT_710</name>
</gene>
<keyword evidence="4 7" id="KW-0812">Transmembrane</keyword>
<sequence length="242" mass="26686">MYGYRIIATLGVDLVCMTPSRGYAAELAATAIIALASTYGLPVSTTQVITGGEIGIGMCETWKMTGVNWLLFVRTFFGWVGALVTGAILCAFLFSIGVYGPSITNMDYVLHYQDVMEYEIGDMLTTMKASCGGVIPGDSSVPEAIRNVAYGASVESREWCASDNSRCPCTDTDPTVRSWTIPSPYDGEPSHLVKYGELEWLDRQYNLIFDTDKSGEINQYNLMFIFRQVSSMFRYIYSSASP</sequence>
<evidence type="ECO:0000256" key="5">
    <source>
        <dbReference type="ARBA" id="ARBA00022989"/>
    </source>
</evidence>
<dbReference type="PANTHER" id="PTHR11101:SF96">
    <property type="entry name" value="PHOSPHATE TRANSPORTER"/>
    <property type="match status" value="1"/>
</dbReference>
<evidence type="ECO:0000256" key="6">
    <source>
        <dbReference type="ARBA" id="ARBA00023136"/>
    </source>
</evidence>
<keyword evidence="9" id="KW-1185">Reference proteome</keyword>
<keyword evidence="5 7" id="KW-1133">Transmembrane helix</keyword>
<dbReference type="EMBL" id="MU070512">
    <property type="protein sequence ID" value="KAF5827411.1"/>
    <property type="molecule type" value="Genomic_DNA"/>
</dbReference>